<feature type="domain" description="Pyridoxamine 5'-phosphate oxidase N-terminal" evidence="1">
    <location>
        <begin position="9"/>
        <end position="130"/>
    </location>
</feature>
<dbReference type="RefSeq" id="WP_146298624.1">
    <property type="nucleotide sequence ID" value="NZ_CP042301.2"/>
</dbReference>
<sequence>MPTARKLNRTLRAFIERQPLFFVATAARDGKVNVSPKGLDSLRILADDRIVWLNLSGSGNETAAHLRDVPRMTLMFAAFEGEPMILRVYGRAQTFHPRDVEWPEHAPRFPDMAGSRQIFDLAIDLVQTSCGTGVPVMNFAGQRGDSELLPFYAEMGEAGVRDYWRRKNVVSIDDRPTGIFGLEDDGD</sequence>
<protein>
    <submittedName>
        <fullName evidence="2">Pyridoxamine 5'-phosphate oxidase family protein</fullName>
    </submittedName>
</protein>
<keyword evidence="3" id="KW-1185">Reference proteome</keyword>
<dbReference type="SUPFAM" id="SSF50475">
    <property type="entry name" value="FMN-binding split barrel"/>
    <property type="match status" value="1"/>
</dbReference>
<dbReference type="InterPro" id="IPR012349">
    <property type="entry name" value="Split_barrel_FMN-bd"/>
</dbReference>
<dbReference type="Pfam" id="PF01243">
    <property type="entry name" value="PNPOx_N"/>
    <property type="match status" value="1"/>
</dbReference>
<accession>A0A5B8KWM2</accession>
<name>A0A5B8KWM2_9HYPH</name>
<organism evidence="2 3">
    <name type="scientific">Nitratireductor mangrovi</name>
    <dbReference type="NCBI Taxonomy" id="2599600"/>
    <lineage>
        <taxon>Bacteria</taxon>
        <taxon>Pseudomonadati</taxon>
        <taxon>Pseudomonadota</taxon>
        <taxon>Alphaproteobacteria</taxon>
        <taxon>Hyphomicrobiales</taxon>
        <taxon>Phyllobacteriaceae</taxon>
        <taxon>Nitratireductor</taxon>
    </lineage>
</organism>
<dbReference type="InterPro" id="IPR011576">
    <property type="entry name" value="Pyridox_Oxase_N"/>
</dbReference>
<dbReference type="Proteomes" id="UP000321389">
    <property type="component" value="Chromosome"/>
</dbReference>
<dbReference type="KEGG" id="niy:FQ775_06040"/>
<dbReference type="EMBL" id="CP042301">
    <property type="protein sequence ID" value="QDY99970.1"/>
    <property type="molecule type" value="Genomic_DNA"/>
</dbReference>
<dbReference type="OrthoDB" id="115989at2"/>
<proteinExistence type="predicted"/>
<reference evidence="2" key="1">
    <citation type="submission" date="2020-04" db="EMBL/GenBank/DDBJ databases">
        <title>Nitratireductor sp. nov. isolated from mangrove soil.</title>
        <authorList>
            <person name="Ye Y."/>
        </authorList>
    </citation>
    <scope>NUCLEOTIDE SEQUENCE</scope>
    <source>
        <strain evidence="2">SY7</strain>
    </source>
</reference>
<dbReference type="Gene3D" id="2.30.110.10">
    <property type="entry name" value="Electron Transport, Fmn-binding Protein, Chain A"/>
    <property type="match status" value="1"/>
</dbReference>
<evidence type="ECO:0000313" key="2">
    <source>
        <dbReference type="EMBL" id="QDY99970.1"/>
    </source>
</evidence>
<gene>
    <name evidence="2" type="ORF">FQ775_06040</name>
</gene>
<evidence type="ECO:0000259" key="1">
    <source>
        <dbReference type="Pfam" id="PF01243"/>
    </source>
</evidence>
<evidence type="ECO:0000313" key="3">
    <source>
        <dbReference type="Proteomes" id="UP000321389"/>
    </source>
</evidence>
<dbReference type="PANTHER" id="PTHR39336">
    <property type="entry name" value="PYRIDOXAMINE PHOSPHATE OXIDASE FAMILY PROTEIN (AFU_ORTHOLOGUE AFUA_6G11440)"/>
    <property type="match status" value="1"/>
</dbReference>
<dbReference type="AlphaFoldDB" id="A0A5B8KWM2"/>
<dbReference type="PANTHER" id="PTHR39336:SF1">
    <property type="entry name" value="PYRIDOXAMINE PHOSPHATE OXIDASE FAMILY PROTEIN (AFU_ORTHOLOGUE AFUA_6G11440)"/>
    <property type="match status" value="1"/>
</dbReference>